<name>W7UCX2_9STRA</name>
<feature type="region of interest" description="Disordered" evidence="1">
    <location>
        <begin position="151"/>
        <end position="171"/>
    </location>
</feature>
<organism evidence="3 4">
    <name type="scientific">Nannochloropsis gaditana</name>
    <dbReference type="NCBI Taxonomy" id="72520"/>
    <lineage>
        <taxon>Eukaryota</taxon>
        <taxon>Sar</taxon>
        <taxon>Stramenopiles</taxon>
        <taxon>Ochrophyta</taxon>
        <taxon>Eustigmatophyceae</taxon>
        <taxon>Eustigmatales</taxon>
        <taxon>Monodopsidaceae</taxon>
        <taxon>Nannochloropsis</taxon>
    </lineage>
</organism>
<feature type="region of interest" description="Disordered" evidence="1">
    <location>
        <begin position="190"/>
        <end position="213"/>
    </location>
</feature>
<feature type="compositionally biased region" description="Low complexity" evidence="1">
    <location>
        <begin position="159"/>
        <end position="168"/>
    </location>
</feature>
<feature type="region of interest" description="Disordered" evidence="1">
    <location>
        <begin position="322"/>
        <end position="349"/>
    </location>
</feature>
<proteinExistence type="predicted"/>
<evidence type="ECO:0000256" key="2">
    <source>
        <dbReference type="SAM" id="SignalP"/>
    </source>
</evidence>
<feature type="chain" id="PRO_5004901743" evidence="2">
    <location>
        <begin position="28"/>
        <end position="349"/>
    </location>
</feature>
<comment type="caution">
    <text evidence="3">The sequence shown here is derived from an EMBL/GenBank/DDBJ whole genome shotgun (WGS) entry which is preliminary data.</text>
</comment>
<evidence type="ECO:0000313" key="3">
    <source>
        <dbReference type="EMBL" id="EWM30636.1"/>
    </source>
</evidence>
<accession>W7UCX2</accession>
<evidence type="ECO:0000256" key="1">
    <source>
        <dbReference type="SAM" id="MobiDB-lite"/>
    </source>
</evidence>
<dbReference type="AlphaFoldDB" id="W7UCX2"/>
<gene>
    <name evidence="3" type="ORF">Naga_100568g4</name>
</gene>
<protein>
    <submittedName>
        <fullName evidence="3">Uncharacterized protein</fullName>
    </submittedName>
</protein>
<keyword evidence="2" id="KW-0732">Signal</keyword>
<evidence type="ECO:0000313" key="4">
    <source>
        <dbReference type="Proteomes" id="UP000019335"/>
    </source>
</evidence>
<dbReference type="EMBL" id="AZIL01000012">
    <property type="protein sequence ID" value="EWM30636.1"/>
    <property type="molecule type" value="Genomic_DNA"/>
</dbReference>
<feature type="signal peptide" evidence="2">
    <location>
        <begin position="1"/>
        <end position="27"/>
    </location>
</feature>
<dbReference type="Proteomes" id="UP000019335">
    <property type="component" value="Chromosome 1"/>
</dbReference>
<keyword evidence="4" id="KW-1185">Reference proteome</keyword>
<sequence>MQLHLYFHSFFLAGIMIGFSLPQPVACQALQGVENRGMAANRALRPRSIQENIVEGVQQPQENLLAMDGEQDLPNVIDADLDIGLEEKISRISIDADDHAGTRLVKTEQTVQDEARLRSQHSSNPRFLAAALGKQTNPLSRSFPLASKDLEMSSTGINSPTLSSSLGSPPIPPRRLQQTIEHLARRAPDPLEPKVMPSVSRKEGSAWAETTRTGKSTFSLFESEEKGMKVRERAIPTFQKAIEVDAAGQSLPTDLLSESQFLKGKRQDGRGSLPTLGKALDSLVTGEDFKGKDTGVESDREGLLKMQAGDNGQFFRNVEKAATKGSMKAGESVEEEKDMTGKNPFMRLR</sequence>
<dbReference type="OrthoDB" id="10327953at2759"/>
<reference evidence="3 4" key="1">
    <citation type="journal article" date="2014" name="Mol. Plant">
        <title>Chromosome Scale Genome Assembly and Transcriptome Profiling of Nannochloropsis gaditana in Nitrogen Depletion.</title>
        <authorList>
            <person name="Corteggiani Carpinelli E."/>
            <person name="Telatin A."/>
            <person name="Vitulo N."/>
            <person name="Forcato C."/>
            <person name="D'Angelo M."/>
            <person name="Schiavon R."/>
            <person name="Vezzi A."/>
            <person name="Giacometti G.M."/>
            <person name="Morosinotto T."/>
            <person name="Valle G."/>
        </authorList>
    </citation>
    <scope>NUCLEOTIDE SEQUENCE [LARGE SCALE GENOMIC DNA]</scope>
    <source>
        <strain evidence="3 4">B-31</strain>
    </source>
</reference>